<keyword evidence="3" id="KW-1185">Reference proteome</keyword>
<dbReference type="Gene3D" id="3.40.50.1000">
    <property type="entry name" value="HAD superfamily/HAD-like"/>
    <property type="match status" value="1"/>
</dbReference>
<dbReference type="InterPro" id="IPR036412">
    <property type="entry name" value="HAD-like_sf"/>
</dbReference>
<dbReference type="SUPFAM" id="SSF56784">
    <property type="entry name" value="HAD-like"/>
    <property type="match status" value="1"/>
</dbReference>
<dbReference type="AlphaFoldDB" id="A0A4R3VPQ5"/>
<name>A0A4R3VPQ5_9GAMM</name>
<dbReference type="OrthoDB" id="7671190at2"/>
<evidence type="ECO:0000313" key="3">
    <source>
        <dbReference type="Proteomes" id="UP000295433"/>
    </source>
</evidence>
<dbReference type="RefSeq" id="WP_132455606.1">
    <property type="nucleotide sequence ID" value="NZ_JAWIZJ010000004.1"/>
</dbReference>
<keyword evidence="1" id="KW-0479">Metal-binding</keyword>
<dbReference type="InterPro" id="IPR016181">
    <property type="entry name" value="Acyl_CoA_acyltransferase"/>
</dbReference>
<evidence type="ECO:0000256" key="1">
    <source>
        <dbReference type="ARBA" id="ARBA00022723"/>
    </source>
</evidence>
<dbReference type="EMBL" id="SMBY01000004">
    <property type="protein sequence ID" value="TCV06344.1"/>
    <property type="molecule type" value="Genomic_DNA"/>
</dbReference>
<gene>
    <name evidence="2" type="ORF">EDC54_104253</name>
</gene>
<dbReference type="InterPro" id="IPR010033">
    <property type="entry name" value="HAD_SF_ppase_IIIC"/>
</dbReference>
<reference evidence="2 3" key="1">
    <citation type="submission" date="2019-03" db="EMBL/GenBank/DDBJ databases">
        <title>Genomic Encyclopedia of Type Strains, Phase IV (KMG-IV): sequencing the most valuable type-strain genomes for metagenomic binning, comparative biology and taxonomic classification.</title>
        <authorList>
            <person name="Goeker M."/>
        </authorList>
    </citation>
    <scope>NUCLEOTIDE SEQUENCE [LARGE SCALE GENOMIC DNA]</scope>
    <source>
        <strain evidence="2 3">DSM 16730</strain>
    </source>
</reference>
<sequence length="358" mass="40697">MNPDSLSRQQLTTQMKRHKPVKIVAWDLDNTLWDGTLSEKDTVSLREGIPGILNELDRRGILSTVVSKNDHQAALTKLIEFGIADFFVIPQINWNAKSHSLSTIAERLNLSLDTFLFIDDQPFEREEVEFAFPEVRTLDGADVSQMLDRCDLNPETISAEARQRRRMYQDEAVRQSFESEFSGTPEAFLKSLNLKLSIRHATVKDLQRADELTNRTSQLNTTGYTYSLDELESFISSPAHQLLVASLEDKFGSYGIVGLSLIHQEDKKRTILLFLMSCRVMSRGIGEPFLQRLINASLQAGDTLWAELVRTERNLPMQITYAFAGFVPVEQNGNHQLLQWKGEITSDEPAHLMVYCDD</sequence>
<dbReference type="InterPro" id="IPR023214">
    <property type="entry name" value="HAD_sf"/>
</dbReference>
<dbReference type="Proteomes" id="UP000295433">
    <property type="component" value="Unassembled WGS sequence"/>
</dbReference>
<dbReference type="NCBIfam" id="TIGR01686">
    <property type="entry name" value="FkbH"/>
    <property type="match status" value="1"/>
</dbReference>
<dbReference type="GO" id="GO:0046872">
    <property type="term" value="F:metal ion binding"/>
    <property type="evidence" value="ECO:0007669"/>
    <property type="project" value="UniProtKB-KW"/>
</dbReference>
<dbReference type="NCBIfam" id="TIGR01681">
    <property type="entry name" value="HAD-SF-IIIC"/>
    <property type="match status" value="1"/>
</dbReference>
<accession>A0A4R3VPQ5</accession>
<dbReference type="InterPro" id="IPR010037">
    <property type="entry name" value="FkbH_domain"/>
</dbReference>
<organism evidence="2 3">
    <name type="scientific">Samsonia erythrinae</name>
    <dbReference type="NCBI Taxonomy" id="160434"/>
    <lineage>
        <taxon>Bacteria</taxon>
        <taxon>Pseudomonadati</taxon>
        <taxon>Pseudomonadota</taxon>
        <taxon>Gammaproteobacteria</taxon>
        <taxon>Enterobacterales</taxon>
        <taxon>Pectobacteriaceae</taxon>
        <taxon>Samsonia</taxon>
    </lineage>
</organism>
<dbReference type="Gene3D" id="3.40.630.30">
    <property type="match status" value="1"/>
</dbReference>
<dbReference type="SUPFAM" id="SSF55729">
    <property type="entry name" value="Acyl-CoA N-acyltransferases (Nat)"/>
    <property type="match status" value="1"/>
</dbReference>
<proteinExistence type="predicted"/>
<evidence type="ECO:0000313" key="2">
    <source>
        <dbReference type="EMBL" id="TCV06344.1"/>
    </source>
</evidence>
<protein>
    <submittedName>
        <fullName evidence="2">HAD superfamily phosphatase (TIGR01681 family)/FkbH-like protein</fullName>
    </submittedName>
</protein>
<comment type="caution">
    <text evidence="2">The sequence shown here is derived from an EMBL/GenBank/DDBJ whole genome shotgun (WGS) entry which is preliminary data.</text>
</comment>